<feature type="compositionally biased region" description="Basic and acidic residues" evidence="1">
    <location>
        <begin position="218"/>
        <end position="228"/>
    </location>
</feature>
<dbReference type="Proteomes" id="UP000005408">
    <property type="component" value="Unassembled WGS sequence"/>
</dbReference>
<feature type="compositionally biased region" description="Low complexity" evidence="1">
    <location>
        <begin position="186"/>
        <end position="199"/>
    </location>
</feature>
<feature type="compositionally biased region" description="Basic and acidic residues" evidence="1">
    <location>
        <begin position="245"/>
        <end position="255"/>
    </location>
</feature>
<feature type="region of interest" description="Disordered" evidence="1">
    <location>
        <begin position="113"/>
        <end position="136"/>
    </location>
</feature>
<keyword evidence="3" id="KW-1185">Reference proteome</keyword>
<reference evidence="2" key="1">
    <citation type="submission" date="2022-08" db="UniProtKB">
        <authorList>
            <consortium name="EnsemblMetazoa"/>
        </authorList>
    </citation>
    <scope>IDENTIFICATION</scope>
    <source>
        <strain evidence="2">05x7-T-G4-1.051#20</strain>
    </source>
</reference>
<dbReference type="AlphaFoldDB" id="A0A8W8I934"/>
<name>A0A8W8I934_MAGGI</name>
<evidence type="ECO:0000313" key="3">
    <source>
        <dbReference type="Proteomes" id="UP000005408"/>
    </source>
</evidence>
<sequence>MTEYLFVTEKNLQTELDQLTTEPEEETEQSENTPTVVVTEMNKKKLAIKIKKNKQQNVKALQSSSSSSRTVTPLTDSEEEELASVDPGPPSADIKVVHDLEVPNLHGILKQRSVSESSEDLASSNSSCSPTSPRDELFGFKKSVKFNDHIDQTTFRTGAAVTSMTTALKSKRRRNRKREEKKNGRQRLNSGGSEGTSSGEELEARQALEEDEIALNSDHQDRENKEEDVKESEDTQDQINEDVAEDMKEMGKGDKISSNVIETCKVASESVESKLVKSIKEKLSMSKSEQGNDSDDDGGEENESDQKDKEVHVIIKDEPLDYRTKPKNLGDSKQSNFMEQLDKSATISAKQSGEDSGVESGIEGPGDSSEKQEEGAKTSLSWEETAKVDPVPGGETQTPGTTDLTSMDHKTQCAFSFSNAIMFDLDVD</sequence>
<feature type="compositionally biased region" description="Acidic residues" evidence="1">
    <location>
        <begin position="292"/>
        <end position="303"/>
    </location>
</feature>
<feature type="compositionally biased region" description="Acidic residues" evidence="1">
    <location>
        <begin position="229"/>
        <end position="244"/>
    </location>
</feature>
<dbReference type="EnsemblMetazoa" id="G13036.6">
    <property type="protein sequence ID" value="G13036.6:cds"/>
    <property type="gene ID" value="G13036"/>
</dbReference>
<feature type="compositionally biased region" description="Basic and acidic residues" evidence="1">
    <location>
        <begin position="304"/>
        <end position="330"/>
    </location>
</feature>
<feature type="region of interest" description="Disordered" evidence="1">
    <location>
        <begin position="160"/>
        <end position="407"/>
    </location>
</feature>
<feature type="compositionally biased region" description="Low complexity" evidence="1">
    <location>
        <begin position="55"/>
        <end position="68"/>
    </location>
</feature>
<feature type="compositionally biased region" description="Polar residues" evidence="1">
    <location>
        <begin position="395"/>
        <end position="405"/>
    </location>
</feature>
<feature type="compositionally biased region" description="Low complexity" evidence="1">
    <location>
        <begin position="114"/>
        <end position="132"/>
    </location>
</feature>
<evidence type="ECO:0000256" key="1">
    <source>
        <dbReference type="SAM" id="MobiDB-lite"/>
    </source>
</evidence>
<feature type="compositionally biased region" description="Basic and acidic residues" evidence="1">
    <location>
        <begin position="271"/>
        <end position="284"/>
    </location>
</feature>
<proteinExistence type="predicted"/>
<accession>A0A8W8I934</accession>
<feature type="region of interest" description="Disordered" evidence="1">
    <location>
        <begin position="55"/>
        <end position="93"/>
    </location>
</feature>
<organism evidence="2 3">
    <name type="scientific">Magallana gigas</name>
    <name type="common">Pacific oyster</name>
    <name type="synonym">Crassostrea gigas</name>
    <dbReference type="NCBI Taxonomy" id="29159"/>
    <lineage>
        <taxon>Eukaryota</taxon>
        <taxon>Metazoa</taxon>
        <taxon>Spiralia</taxon>
        <taxon>Lophotrochozoa</taxon>
        <taxon>Mollusca</taxon>
        <taxon>Bivalvia</taxon>
        <taxon>Autobranchia</taxon>
        <taxon>Pteriomorphia</taxon>
        <taxon>Ostreida</taxon>
        <taxon>Ostreoidea</taxon>
        <taxon>Ostreidae</taxon>
        <taxon>Magallana</taxon>
    </lineage>
</organism>
<evidence type="ECO:0000313" key="2">
    <source>
        <dbReference type="EnsemblMetazoa" id="G13036.6:cds"/>
    </source>
</evidence>
<protein>
    <submittedName>
        <fullName evidence="2">Uncharacterized protein</fullName>
    </submittedName>
</protein>
<feature type="region of interest" description="Disordered" evidence="1">
    <location>
        <begin position="13"/>
        <end position="37"/>
    </location>
</feature>
<feature type="compositionally biased region" description="Polar residues" evidence="1">
    <location>
        <begin position="331"/>
        <end position="351"/>
    </location>
</feature>